<dbReference type="InterPro" id="IPR007278">
    <property type="entry name" value="DUF397"/>
</dbReference>
<dbReference type="RefSeq" id="WP_026065773.1">
    <property type="nucleotide sequence ID" value="NZ_AUBJ02000001.1"/>
</dbReference>
<name>A0ABT1JL47_ACTCY</name>
<comment type="caution">
    <text evidence="2">The sequence shown here is derived from an EMBL/GenBank/DDBJ whole genome shotgun (WGS) entry which is preliminary data.</text>
</comment>
<gene>
    <name evidence="2" type="ORF">G443_003502</name>
</gene>
<evidence type="ECO:0000259" key="1">
    <source>
        <dbReference type="Pfam" id="PF04149"/>
    </source>
</evidence>
<feature type="domain" description="DUF397" evidence="1">
    <location>
        <begin position="9"/>
        <end position="61"/>
    </location>
</feature>
<protein>
    <recommendedName>
        <fullName evidence="1">DUF397 domain-containing protein</fullName>
    </recommendedName>
</protein>
<sequence>MVPVDPGQLRWRTSSYTASNGSCVEIAPVGGGAAIRDTKDRDGGILIVSERSWNTFLAAVKAGRAGSA</sequence>
<dbReference type="Pfam" id="PF04149">
    <property type="entry name" value="DUF397"/>
    <property type="match status" value="1"/>
</dbReference>
<reference evidence="2 3" key="1">
    <citation type="submission" date="2013-07" db="EMBL/GenBank/DDBJ databases">
        <authorList>
            <consortium name="DOE Joint Genome Institute"/>
            <person name="Reeve W."/>
            <person name="Huntemann M."/>
            <person name="Han J."/>
            <person name="Chen A."/>
            <person name="Kyrpides N."/>
            <person name="Mavromatis K."/>
            <person name="Markowitz V."/>
            <person name="Palaniappan K."/>
            <person name="Ivanova N."/>
            <person name="Schaumberg A."/>
            <person name="Pati A."/>
            <person name="Liolios K."/>
            <person name="Nordberg H.P."/>
            <person name="Cantor M.N."/>
            <person name="Hua S.X."/>
            <person name="Woyke T."/>
        </authorList>
    </citation>
    <scope>NUCLEOTIDE SEQUENCE [LARGE SCALE GENOMIC DNA]</scope>
    <source>
        <strain evidence="2 3">DSM 43889</strain>
    </source>
</reference>
<evidence type="ECO:0000313" key="3">
    <source>
        <dbReference type="Proteomes" id="UP000791080"/>
    </source>
</evidence>
<dbReference type="Proteomes" id="UP000791080">
    <property type="component" value="Unassembled WGS sequence"/>
</dbReference>
<proteinExistence type="predicted"/>
<accession>A0ABT1JL47</accession>
<organism evidence="2 3">
    <name type="scientific">Actinoalloteichus caeruleus DSM 43889</name>
    <dbReference type="NCBI Taxonomy" id="1120930"/>
    <lineage>
        <taxon>Bacteria</taxon>
        <taxon>Bacillati</taxon>
        <taxon>Actinomycetota</taxon>
        <taxon>Actinomycetes</taxon>
        <taxon>Pseudonocardiales</taxon>
        <taxon>Pseudonocardiaceae</taxon>
        <taxon>Actinoalloteichus</taxon>
        <taxon>Actinoalloteichus cyanogriseus</taxon>
    </lineage>
</organism>
<dbReference type="EMBL" id="AUBJ02000001">
    <property type="protein sequence ID" value="MCP2333232.1"/>
    <property type="molecule type" value="Genomic_DNA"/>
</dbReference>
<reference evidence="2 3" key="2">
    <citation type="submission" date="2022-06" db="EMBL/GenBank/DDBJ databases">
        <title>Genomic Encyclopedia of Type Strains, Phase I: the one thousand microbial genomes (KMG-I) project.</title>
        <authorList>
            <person name="Kyrpides N."/>
        </authorList>
    </citation>
    <scope>NUCLEOTIDE SEQUENCE [LARGE SCALE GENOMIC DNA]</scope>
    <source>
        <strain evidence="2 3">DSM 43889</strain>
    </source>
</reference>
<evidence type="ECO:0000313" key="2">
    <source>
        <dbReference type="EMBL" id="MCP2333232.1"/>
    </source>
</evidence>
<keyword evidence="3" id="KW-1185">Reference proteome</keyword>